<keyword evidence="9" id="KW-0418">Kinase</keyword>
<evidence type="ECO:0000256" key="2">
    <source>
        <dbReference type="ARBA" id="ARBA00004651"/>
    </source>
</evidence>
<dbReference type="OrthoDB" id="9780487at2"/>
<dbReference type="CDD" id="cd18773">
    <property type="entry name" value="PDC1_HK_sensor"/>
    <property type="match status" value="1"/>
</dbReference>
<protein>
    <recommendedName>
        <fullName evidence="3">histidine kinase</fullName>
        <ecNumber evidence="3">2.7.13.3</ecNumber>
    </recommendedName>
</protein>
<dbReference type="PROSITE" id="PS50109">
    <property type="entry name" value="HIS_KIN"/>
    <property type="match status" value="1"/>
</dbReference>
<dbReference type="GO" id="GO:0000155">
    <property type="term" value="F:phosphorelay sensor kinase activity"/>
    <property type="evidence" value="ECO:0007669"/>
    <property type="project" value="InterPro"/>
</dbReference>
<dbReference type="SMART" id="SM00388">
    <property type="entry name" value="HisKA"/>
    <property type="match status" value="1"/>
</dbReference>
<evidence type="ECO:0000256" key="13">
    <source>
        <dbReference type="SAM" id="Phobius"/>
    </source>
</evidence>
<gene>
    <name evidence="16" type="ORF">DW099_10320</name>
</gene>
<dbReference type="SUPFAM" id="SSF103190">
    <property type="entry name" value="Sensory domain-like"/>
    <property type="match status" value="1"/>
</dbReference>
<dbReference type="RefSeq" id="WP_118335592.1">
    <property type="nucleotide sequence ID" value="NZ_AP025567.1"/>
</dbReference>
<dbReference type="Gene3D" id="6.10.340.10">
    <property type="match status" value="1"/>
</dbReference>
<evidence type="ECO:0000259" key="15">
    <source>
        <dbReference type="PROSITE" id="PS50885"/>
    </source>
</evidence>
<evidence type="ECO:0000313" key="17">
    <source>
        <dbReference type="Proteomes" id="UP000284841"/>
    </source>
</evidence>
<dbReference type="SUPFAM" id="SSF55874">
    <property type="entry name" value="ATPase domain of HSP90 chaperone/DNA topoisomerase II/histidine kinase"/>
    <property type="match status" value="1"/>
</dbReference>
<reference evidence="16 17" key="1">
    <citation type="submission" date="2018-08" db="EMBL/GenBank/DDBJ databases">
        <title>A genome reference for cultivated species of the human gut microbiota.</title>
        <authorList>
            <person name="Zou Y."/>
            <person name="Xue W."/>
            <person name="Luo G."/>
        </authorList>
    </citation>
    <scope>NUCLEOTIDE SEQUENCE [LARGE SCALE GENOMIC DNA]</scope>
    <source>
        <strain evidence="16 17">AM07-24</strain>
    </source>
</reference>
<dbReference type="PROSITE" id="PS50885">
    <property type="entry name" value="HAMP"/>
    <property type="match status" value="1"/>
</dbReference>
<name>A0A415E0H6_9FIRM</name>
<evidence type="ECO:0000256" key="3">
    <source>
        <dbReference type="ARBA" id="ARBA00012438"/>
    </source>
</evidence>
<keyword evidence="17" id="KW-1185">Reference proteome</keyword>
<dbReference type="PRINTS" id="PR00344">
    <property type="entry name" value="BCTRLSENSOR"/>
</dbReference>
<feature type="transmembrane region" description="Helical" evidence="13">
    <location>
        <begin position="12"/>
        <end position="33"/>
    </location>
</feature>
<keyword evidence="6" id="KW-0808">Transferase</keyword>
<keyword evidence="7 13" id="KW-0812">Transmembrane</keyword>
<sequence length="762" mass="86315">MKKVKFRKSLATNIIVIFMVFNILSIVLFTYYVTIKEESKSTEYAKKSMQEIVDEKSELIAITFDRIKTQVGLLGIWTEKLLQDETISQDLSTEYVLRKDGTIVRKRDESVSITAQSNIMVPKTTVKTAELMKEINLTEELDEAFAQILEKEDVTWAYIATKDNLLRCSPYRKLQDDFTSDHSQIKDIFYTMANEENNPQRKPVWTPPYTDYLGTGWTMTCSQPVYDANDQLYGVICLDLAIDNIKEKYFEGFSLGESGKVYWLDHEGNILYHTDFSRVKADQGQVYEKNIFTEGRMSSERVNALKAALDEDSGIEVFGEDHSQKMMVHSQVPGTDSALIIEIDMKEYKTTNEFDLKKAGILIVIDLFLAAVFGLLLYDKFSRPMKDLVNSANRISKGDYSSIQAKQEDCEDTYYEISQLNQAFMAMNDSIESYTETLLDKNRQINTILDTIEGTLMIVDIDGMIKIQSKVSSGITQENITRAIAQVNEQKQYFTEQLIVDGEVYKNVYYPIMKETGLVDQVVISSECITKSILLEKEMQQLEKMAGVGQLSAAIVHELKNVLALIKGAAYILDLLDEKKTGAKEIATIMKAVEEAENVITTLLDFSRRDSSGSEMIHIGTLVNQILLLSKKETIGKNIDVRLDVDVSCYIYSSGREALKVILQNIIINAIQAVSCDGWIEISCHEIDSRVLIRIRDNGGGIRIEPKERVFEPFMTTKERGTGIGLWITKRLVDSLEGEIAVTEPTNGETEFVISIPKNRSE</sequence>
<dbReference type="Pfam" id="PF02518">
    <property type="entry name" value="HATPase_c"/>
    <property type="match status" value="1"/>
</dbReference>
<keyword evidence="13" id="KW-0472">Membrane</keyword>
<dbReference type="Proteomes" id="UP000284841">
    <property type="component" value="Unassembled WGS sequence"/>
</dbReference>
<dbReference type="InterPro" id="IPR029151">
    <property type="entry name" value="Sensor-like_sf"/>
</dbReference>
<dbReference type="EMBL" id="QRMS01000003">
    <property type="protein sequence ID" value="RHJ87093.1"/>
    <property type="molecule type" value="Genomic_DNA"/>
</dbReference>
<dbReference type="InterPro" id="IPR003661">
    <property type="entry name" value="HisK_dim/P_dom"/>
</dbReference>
<dbReference type="InterPro" id="IPR036890">
    <property type="entry name" value="HATPase_C_sf"/>
</dbReference>
<evidence type="ECO:0000256" key="4">
    <source>
        <dbReference type="ARBA" id="ARBA00022475"/>
    </source>
</evidence>
<keyword evidence="4" id="KW-1003">Cell membrane</keyword>
<comment type="subcellular location">
    <subcellularLocation>
        <location evidence="2">Cell membrane</location>
        <topology evidence="2">Multi-pass membrane protein</topology>
    </subcellularLocation>
</comment>
<evidence type="ECO:0000256" key="8">
    <source>
        <dbReference type="ARBA" id="ARBA00022741"/>
    </source>
</evidence>
<organism evidence="16 17">
    <name type="scientific">Emergencia timonensis</name>
    <dbReference type="NCBI Taxonomy" id="1776384"/>
    <lineage>
        <taxon>Bacteria</taxon>
        <taxon>Bacillati</taxon>
        <taxon>Bacillota</taxon>
        <taxon>Clostridia</taxon>
        <taxon>Peptostreptococcales</taxon>
        <taxon>Anaerovoracaceae</taxon>
        <taxon>Emergencia</taxon>
    </lineage>
</organism>
<evidence type="ECO:0000256" key="5">
    <source>
        <dbReference type="ARBA" id="ARBA00022553"/>
    </source>
</evidence>
<comment type="caution">
    <text evidence="16">The sequence shown here is derived from an EMBL/GenBank/DDBJ whole genome shotgun (WGS) entry which is preliminary data.</text>
</comment>
<dbReference type="InterPro" id="IPR005467">
    <property type="entry name" value="His_kinase_dom"/>
</dbReference>
<keyword evidence="8" id="KW-0547">Nucleotide-binding</keyword>
<keyword evidence="11 13" id="KW-1133">Transmembrane helix</keyword>
<dbReference type="STRING" id="1776384.GCA_900086585_00543"/>
<keyword evidence="12" id="KW-0902">Two-component regulatory system</keyword>
<dbReference type="Gene3D" id="3.30.565.10">
    <property type="entry name" value="Histidine kinase-like ATPase, C-terminal domain"/>
    <property type="match status" value="1"/>
</dbReference>
<dbReference type="SMART" id="SM00387">
    <property type="entry name" value="HATPase_c"/>
    <property type="match status" value="1"/>
</dbReference>
<feature type="domain" description="Histidine kinase" evidence="14">
    <location>
        <begin position="554"/>
        <end position="760"/>
    </location>
</feature>
<keyword evidence="10" id="KW-0067">ATP-binding</keyword>
<evidence type="ECO:0000256" key="10">
    <source>
        <dbReference type="ARBA" id="ARBA00022840"/>
    </source>
</evidence>
<evidence type="ECO:0000313" key="16">
    <source>
        <dbReference type="EMBL" id="RHJ87093.1"/>
    </source>
</evidence>
<dbReference type="InterPro" id="IPR036097">
    <property type="entry name" value="HisK_dim/P_sf"/>
</dbReference>
<dbReference type="InterPro" id="IPR003660">
    <property type="entry name" value="HAMP_dom"/>
</dbReference>
<evidence type="ECO:0000256" key="6">
    <source>
        <dbReference type="ARBA" id="ARBA00022679"/>
    </source>
</evidence>
<dbReference type="Pfam" id="PF22673">
    <property type="entry name" value="MCP-like_PDC_1"/>
    <property type="match status" value="1"/>
</dbReference>
<evidence type="ECO:0000256" key="11">
    <source>
        <dbReference type="ARBA" id="ARBA00022989"/>
    </source>
</evidence>
<evidence type="ECO:0000259" key="14">
    <source>
        <dbReference type="PROSITE" id="PS50109"/>
    </source>
</evidence>
<feature type="domain" description="HAMP" evidence="15">
    <location>
        <begin position="379"/>
        <end position="436"/>
    </location>
</feature>
<dbReference type="PANTHER" id="PTHR43065">
    <property type="entry name" value="SENSOR HISTIDINE KINASE"/>
    <property type="match status" value="1"/>
</dbReference>
<dbReference type="GO" id="GO:0005886">
    <property type="term" value="C:plasma membrane"/>
    <property type="evidence" value="ECO:0007669"/>
    <property type="project" value="UniProtKB-SubCell"/>
</dbReference>
<dbReference type="EC" id="2.7.13.3" evidence="3"/>
<dbReference type="SUPFAM" id="SSF47384">
    <property type="entry name" value="Homodimeric domain of signal transducing histidine kinase"/>
    <property type="match status" value="1"/>
</dbReference>
<keyword evidence="5" id="KW-0597">Phosphoprotein</keyword>
<dbReference type="InterPro" id="IPR004358">
    <property type="entry name" value="Sig_transdc_His_kin-like_C"/>
</dbReference>
<evidence type="ECO:0000256" key="1">
    <source>
        <dbReference type="ARBA" id="ARBA00000085"/>
    </source>
</evidence>
<dbReference type="InterPro" id="IPR003594">
    <property type="entry name" value="HATPase_dom"/>
</dbReference>
<dbReference type="CDD" id="cd06225">
    <property type="entry name" value="HAMP"/>
    <property type="match status" value="1"/>
</dbReference>
<dbReference type="AlphaFoldDB" id="A0A415E0H6"/>
<dbReference type="CDD" id="cd00075">
    <property type="entry name" value="HATPase"/>
    <property type="match status" value="1"/>
</dbReference>
<accession>A0A415E0H6</accession>
<dbReference type="Gene3D" id="1.10.287.130">
    <property type="match status" value="1"/>
</dbReference>
<dbReference type="CDD" id="cd00082">
    <property type="entry name" value="HisKA"/>
    <property type="match status" value="1"/>
</dbReference>
<evidence type="ECO:0000256" key="9">
    <source>
        <dbReference type="ARBA" id="ARBA00022777"/>
    </source>
</evidence>
<dbReference type="Gene3D" id="3.30.450.20">
    <property type="entry name" value="PAS domain"/>
    <property type="match status" value="1"/>
</dbReference>
<proteinExistence type="predicted"/>
<evidence type="ECO:0000256" key="12">
    <source>
        <dbReference type="ARBA" id="ARBA00023012"/>
    </source>
</evidence>
<dbReference type="Pfam" id="PF00512">
    <property type="entry name" value="HisKA"/>
    <property type="match status" value="1"/>
</dbReference>
<comment type="catalytic activity">
    <reaction evidence="1">
        <text>ATP + protein L-histidine = ADP + protein N-phospho-L-histidine.</text>
        <dbReference type="EC" id="2.7.13.3"/>
    </reaction>
</comment>
<evidence type="ECO:0000256" key="7">
    <source>
        <dbReference type="ARBA" id="ARBA00022692"/>
    </source>
</evidence>
<dbReference type="PANTHER" id="PTHR43065:SF10">
    <property type="entry name" value="PEROXIDE STRESS-ACTIVATED HISTIDINE KINASE MAK3"/>
    <property type="match status" value="1"/>
</dbReference>
<dbReference type="GO" id="GO:0005524">
    <property type="term" value="F:ATP binding"/>
    <property type="evidence" value="ECO:0007669"/>
    <property type="project" value="UniProtKB-KW"/>
</dbReference>